<keyword evidence="10" id="KW-0406">Ion transport</keyword>
<keyword evidence="9 14" id="KW-1133">Transmembrane helix</keyword>
<keyword evidence="11 14" id="KW-0472">Membrane</keyword>
<evidence type="ECO:0000259" key="15">
    <source>
        <dbReference type="PROSITE" id="PS50850"/>
    </source>
</evidence>
<feature type="transmembrane region" description="Helical" evidence="14">
    <location>
        <begin position="310"/>
        <end position="328"/>
    </location>
</feature>
<feature type="transmembrane region" description="Helical" evidence="14">
    <location>
        <begin position="34"/>
        <end position="55"/>
    </location>
</feature>
<keyword evidence="6" id="KW-1003">Cell membrane</keyword>
<evidence type="ECO:0000256" key="10">
    <source>
        <dbReference type="ARBA" id="ARBA00023065"/>
    </source>
</evidence>
<keyword evidence="8" id="KW-0375">Hydrogen ion transport</keyword>
<evidence type="ECO:0000256" key="12">
    <source>
        <dbReference type="ARBA" id="ARBA00023251"/>
    </source>
</evidence>
<dbReference type="SUPFAM" id="SSF103473">
    <property type="entry name" value="MFS general substrate transporter"/>
    <property type="match status" value="1"/>
</dbReference>
<reference evidence="16 17" key="2">
    <citation type="submission" date="2009-02" db="EMBL/GenBank/DDBJ databases">
        <title>Draft genome sequence of Clostridium asparagiforme (DSM 15981).</title>
        <authorList>
            <person name="Sudarsanam P."/>
            <person name="Ley R."/>
            <person name="Guruge J."/>
            <person name="Turnbaugh P.J."/>
            <person name="Mahowald M."/>
            <person name="Liep D."/>
            <person name="Gordon J."/>
        </authorList>
    </citation>
    <scope>NUCLEOTIDE SEQUENCE [LARGE SCALE GENOMIC DNA]</scope>
    <source>
        <strain evidence="16 17">DSM 15981</strain>
    </source>
</reference>
<dbReference type="Gene3D" id="1.20.1250.20">
    <property type="entry name" value="MFS general substrate transporter like domains"/>
    <property type="match status" value="1"/>
</dbReference>
<feature type="transmembrane region" description="Helical" evidence="14">
    <location>
        <begin position="244"/>
        <end position="267"/>
    </location>
</feature>
<dbReference type="AlphaFoldDB" id="C0D6I3"/>
<gene>
    <name evidence="16" type="ORF">CLOSTASPAR_04880</name>
</gene>
<evidence type="ECO:0000256" key="1">
    <source>
        <dbReference type="ARBA" id="ARBA00003279"/>
    </source>
</evidence>
<evidence type="ECO:0000313" key="17">
    <source>
        <dbReference type="Proteomes" id="UP000004756"/>
    </source>
</evidence>
<dbReference type="HOGENOM" id="CLU_000960_3_2_9"/>
<evidence type="ECO:0000256" key="14">
    <source>
        <dbReference type="SAM" id="Phobius"/>
    </source>
</evidence>
<accession>C0D6I3</accession>
<dbReference type="PANTHER" id="PTHR23501:SF188">
    <property type="entry name" value="TETRACYCLINE RESISTANCE PROTEIN"/>
    <property type="match status" value="1"/>
</dbReference>
<dbReference type="GO" id="GO:0015297">
    <property type="term" value="F:antiporter activity"/>
    <property type="evidence" value="ECO:0007669"/>
    <property type="project" value="UniProtKB-KW"/>
</dbReference>
<feature type="transmembrane region" description="Helical" evidence="14">
    <location>
        <begin position="279"/>
        <end position="298"/>
    </location>
</feature>
<dbReference type="Pfam" id="PF07690">
    <property type="entry name" value="MFS_1"/>
    <property type="match status" value="1"/>
</dbReference>
<feature type="transmembrane region" description="Helical" evidence="14">
    <location>
        <begin position="370"/>
        <end position="388"/>
    </location>
</feature>
<dbReference type="InterPro" id="IPR020846">
    <property type="entry name" value="MFS_dom"/>
</dbReference>
<evidence type="ECO:0000256" key="7">
    <source>
        <dbReference type="ARBA" id="ARBA00022692"/>
    </source>
</evidence>
<comment type="subcellular location">
    <subcellularLocation>
        <location evidence="2">Cell membrane</location>
        <topology evidence="2">Multi-pass membrane protein</topology>
    </subcellularLocation>
</comment>
<evidence type="ECO:0000256" key="5">
    <source>
        <dbReference type="ARBA" id="ARBA00022449"/>
    </source>
</evidence>
<feature type="transmembrane region" description="Helical" evidence="14">
    <location>
        <begin position="334"/>
        <end position="358"/>
    </location>
</feature>
<dbReference type="InterPro" id="IPR036259">
    <property type="entry name" value="MFS_trans_sf"/>
</dbReference>
<comment type="caution">
    <text evidence="16">The sequence shown here is derived from an EMBL/GenBank/DDBJ whole genome shotgun (WGS) entry which is preliminary data.</text>
</comment>
<reference evidence="16 17" key="1">
    <citation type="submission" date="2009-01" db="EMBL/GenBank/DDBJ databases">
        <authorList>
            <person name="Fulton L."/>
            <person name="Clifton S."/>
            <person name="Fulton B."/>
            <person name="Xu J."/>
            <person name="Minx P."/>
            <person name="Pepin K.H."/>
            <person name="Johnson M."/>
            <person name="Bhonagiri V."/>
            <person name="Nash W.E."/>
            <person name="Mardis E.R."/>
            <person name="Wilson R.K."/>
        </authorList>
    </citation>
    <scope>NUCLEOTIDE SEQUENCE [LARGE SCALE GENOMIC DNA]</scope>
    <source>
        <strain evidence="16 17">DSM 15981</strain>
    </source>
</reference>
<dbReference type="Proteomes" id="UP000004756">
    <property type="component" value="Unassembled WGS sequence"/>
</dbReference>
<evidence type="ECO:0000256" key="9">
    <source>
        <dbReference type="ARBA" id="ARBA00022989"/>
    </source>
</evidence>
<evidence type="ECO:0000256" key="13">
    <source>
        <dbReference type="ARBA" id="ARBA00040630"/>
    </source>
</evidence>
<feature type="transmembrane region" description="Helical" evidence="14">
    <location>
        <begin position="88"/>
        <end position="112"/>
    </location>
</feature>
<evidence type="ECO:0000313" key="16">
    <source>
        <dbReference type="EMBL" id="EEG53050.1"/>
    </source>
</evidence>
<comment type="function">
    <text evidence="1">Resistance to tetracycline by an active tetracycline efflux. This is an energy-dependent process that decreases the accumulation of the antibiotic in whole cells. This protein functions as a metal-tetracycline/H(+) antiporter.</text>
</comment>
<dbReference type="GO" id="GO:0005886">
    <property type="term" value="C:plasma membrane"/>
    <property type="evidence" value="ECO:0007669"/>
    <property type="project" value="UniProtKB-SubCell"/>
</dbReference>
<protein>
    <recommendedName>
        <fullName evidence="13">Tetracycline resistance protein</fullName>
    </recommendedName>
</protein>
<evidence type="ECO:0000256" key="8">
    <source>
        <dbReference type="ARBA" id="ARBA00022781"/>
    </source>
</evidence>
<comment type="similarity">
    <text evidence="3">Belongs to the major facilitator superfamily. TCR/Tet family.</text>
</comment>
<dbReference type="EMBL" id="ACCJ01000406">
    <property type="protein sequence ID" value="EEG53050.1"/>
    <property type="molecule type" value="Genomic_DNA"/>
</dbReference>
<dbReference type="PROSITE" id="PS50850">
    <property type="entry name" value="MFS"/>
    <property type="match status" value="1"/>
</dbReference>
<dbReference type="PANTHER" id="PTHR23501">
    <property type="entry name" value="MAJOR FACILITATOR SUPERFAMILY"/>
    <property type="match status" value="1"/>
</dbReference>
<feature type="transmembrane region" description="Helical" evidence="14">
    <location>
        <begin position="124"/>
        <end position="146"/>
    </location>
</feature>
<proteinExistence type="inferred from homology"/>
<dbReference type="GO" id="GO:1902600">
    <property type="term" value="P:proton transmembrane transport"/>
    <property type="evidence" value="ECO:0007669"/>
    <property type="project" value="UniProtKB-KW"/>
</dbReference>
<keyword evidence="5" id="KW-0050">Antiport</keyword>
<feature type="transmembrane region" description="Helical" evidence="14">
    <location>
        <begin position="209"/>
        <end position="232"/>
    </location>
</feature>
<keyword evidence="4" id="KW-0813">Transport</keyword>
<organism evidence="16 17">
    <name type="scientific">[Clostridium] asparagiforme DSM 15981</name>
    <dbReference type="NCBI Taxonomy" id="518636"/>
    <lineage>
        <taxon>Bacteria</taxon>
        <taxon>Bacillati</taxon>
        <taxon>Bacillota</taxon>
        <taxon>Clostridia</taxon>
        <taxon>Lachnospirales</taxon>
        <taxon>Lachnospiraceae</taxon>
        <taxon>Enterocloster</taxon>
    </lineage>
</organism>
<keyword evidence="7 14" id="KW-0812">Transmembrane</keyword>
<dbReference type="PRINTS" id="PR01036">
    <property type="entry name" value="TCRTETB"/>
</dbReference>
<name>C0D6I3_9FIRM</name>
<dbReference type="InterPro" id="IPR011701">
    <property type="entry name" value="MFS"/>
</dbReference>
<dbReference type="Gene3D" id="1.20.1720.10">
    <property type="entry name" value="Multidrug resistance protein D"/>
    <property type="match status" value="1"/>
</dbReference>
<dbReference type="GO" id="GO:0046677">
    <property type="term" value="P:response to antibiotic"/>
    <property type="evidence" value="ECO:0007669"/>
    <property type="project" value="UniProtKB-KW"/>
</dbReference>
<feature type="transmembrane region" description="Helical" evidence="14">
    <location>
        <begin position="64"/>
        <end position="82"/>
    </location>
</feature>
<evidence type="ECO:0000256" key="6">
    <source>
        <dbReference type="ARBA" id="ARBA00022475"/>
    </source>
</evidence>
<keyword evidence="12" id="KW-0046">Antibiotic resistance</keyword>
<evidence type="ECO:0000256" key="11">
    <source>
        <dbReference type="ARBA" id="ARBA00023136"/>
    </source>
</evidence>
<evidence type="ECO:0000256" key="4">
    <source>
        <dbReference type="ARBA" id="ARBA00022448"/>
    </source>
</evidence>
<feature type="domain" description="Major facilitator superfamily (MFS) profile" evidence="15">
    <location>
        <begin position="1"/>
        <end position="437"/>
    </location>
</feature>
<sequence length="443" mass="47549">MIMIVFISSATMIGSFNIIAPQLAADFHIEASITSLLGMIAMLALGVASVIYATLSDYVSIKKLMLAGILLLNLGALLSLLAGSQNYYLLLASTAVMIGGGTCGSGLFIITATRYLPEEEHSKYFGFNAACVNASFALGILLGGFFATYIGWKFLFMVPLVSLLTIPSLMRNLPDKSEQKKGKLDLTGLGLLALFTLLISIYLNIGGLIYLVGSALTMVLFFLHITICKSAFISIHFFKNRNYIIAVLLAGLALGIQSAFSFLFSFMAQTVHEIPLNQVSLIILPSYIIAIISGANSGKIVNRLGAVKTLCAMTAFLIAVLGLCAVTLDKSPFVLGIFCCLFAGGCSMIYAPFMTIVVSTLKPSEIGAGIGFFNLMTSIGPSILIVLTGKMMSMKIMTRPLPIVTGTASLYANILFVLAMMYFVILCVLLLMKNNYHFEKGES</sequence>
<feature type="transmembrane region" description="Helical" evidence="14">
    <location>
        <begin position="408"/>
        <end position="431"/>
    </location>
</feature>
<evidence type="ECO:0000256" key="2">
    <source>
        <dbReference type="ARBA" id="ARBA00004651"/>
    </source>
</evidence>
<evidence type="ECO:0000256" key="3">
    <source>
        <dbReference type="ARBA" id="ARBA00007520"/>
    </source>
</evidence>
<keyword evidence="17" id="KW-1185">Reference proteome</keyword>
<feature type="transmembrane region" description="Helical" evidence="14">
    <location>
        <begin position="182"/>
        <end position="203"/>
    </location>
</feature>